<dbReference type="EMBL" id="GBEZ01014975">
    <property type="protein sequence ID" value="JAC71145.1"/>
    <property type="molecule type" value="Transcribed_RNA"/>
</dbReference>
<feature type="region of interest" description="Disordered" evidence="1">
    <location>
        <begin position="51"/>
        <end position="78"/>
    </location>
</feature>
<gene>
    <name evidence="2" type="ORF">TSPGSL018_2566</name>
</gene>
<organism evidence="2">
    <name type="scientific">Tetraselmis sp. GSL018</name>
    <dbReference type="NCBI Taxonomy" id="582737"/>
    <lineage>
        <taxon>Eukaryota</taxon>
        <taxon>Viridiplantae</taxon>
        <taxon>Chlorophyta</taxon>
        <taxon>core chlorophytes</taxon>
        <taxon>Chlorodendrophyceae</taxon>
        <taxon>Chlorodendrales</taxon>
        <taxon>Chlorodendraceae</taxon>
        <taxon>Tetraselmis</taxon>
    </lineage>
</organism>
<feature type="region of interest" description="Disordered" evidence="1">
    <location>
        <begin position="1"/>
        <end position="26"/>
    </location>
</feature>
<feature type="compositionally biased region" description="Basic residues" evidence="1">
    <location>
        <begin position="1"/>
        <end position="12"/>
    </location>
</feature>
<dbReference type="AlphaFoldDB" id="A0A061RKJ2"/>
<evidence type="ECO:0000313" key="2">
    <source>
        <dbReference type="EMBL" id="JAC71145.1"/>
    </source>
</evidence>
<sequence>DPKPPRLKHRGGGRALGMQPGKTQVPGPCPWPPVPPCLAQHVFPDRQAHWEGLRSERLSAGPGGQNTAPHGPPSFWTS</sequence>
<evidence type="ECO:0000256" key="1">
    <source>
        <dbReference type="SAM" id="MobiDB-lite"/>
    </source>
</evidence>
<feature type="non-terminal residue" evidence="2">
    <location>
        <position position="78"/>
    </location>
</feature>
<protein>
    <submittedName>
        <fullName evidence="2">Uncharacterized protein</fullName>
    </submittedName>
</protein>
<accession>A0A061RKJ2</accession>
<reference evidence="2" key="1">
    <citation type="submission" date="2014-05" db="EMBL/GenBank/DDBJ databases">
        <title>The transcriptome of the halophilic microalga Tetraselmis sp. GSL018 isolated from the Great Salt Lake, Utah.</title>
        <authorList>
            <person name="Jinkerson R.E."/>
            <person name="D'Adamo S."/>
            <person name="Posewitz M.C."/>
        </authorList>
    </citation>
    <scope>NUCLEOTIDE SEQUENCE</scope>
    <source>
        <strain evidence="2">GSL018</strain>
    </source>
</reference>
<feature type="non-terminal residue" evidence="2">
    <location>
        <position position="1"/>
    </location>
</feature>
<name>A0A061RKJ2_9CHLO</name>
<proteinExistence type="predicted"/>